<keyword evidence="3" id="KW-0677">Repeat</keyword>
<dbReference type="EMBL" id="JWZX01003043">
    <property type="protein sequence ID" value="KOO24877.1"/>
    <property type="molecule type" value="Genomic_DNA"/>
</dbReference>
<dbReference type="Gene3D" id="1.10.150.50">
    <property type="entry name" value="Transcription Factor, Ets-1"/>
    <property type="match status" value="2"/>
</dbReference>
<evidence type="ECO:0000313" key="7">
    <source>
        <dbReference type="EMBL" id="KOO24877.1"/>
    </source>
</evidence>
<comment type="subcellular location">
    <subcellularLocation>
        <location evidence="1">Cytoplasm</location>
    </subcellularLocation>
</comment>
<dbReference type="InterPro" id="IPR001660">
    <property type="entry name" value="SAM"/>
</dbReference>
<dbReference type="GO" id="GO:0048678">
    <property type="term" value="P:response to axon injury"/>
    <property type="evidence" value="ECO:0007669"/>
    <property type="project" value="InterPro"/>
</dbReference>
<proteinExistence type="predicted"/>
<dbReference type="AlphaFoldDB" id="A0A0M0JET1"/>
<dbReference type="InterPro" id="IPR039184">
    <property type="entry name" value="SARM1"/>
</dbReference>
<organism evidence="7 8">
    <name type="scientific">Chrysochromulina tobinii</name>
    <dbReference type="NCBI Taxonomy" id="1460289"/>
    <lineage>
        <taxon>Eukaryota</taxon>
        <taxon>Haptista</taxon>
        <taxon>Haptophyta</taxon>
        <taxon>Prymnesiophyceae</taxon>
        <taxon>Prymnesiales</taxon>
        <taxon>Chrysochromulinaceae</taxon>
        <taxon>Chrysochromulina</taxon>
    </lineage>
</organism>
<feature type="signal peptide" evidence="5">
    <location>
        <begin position="1"/>
        <end position="19"/>
    </location>
</feature>
<protein>
    <recommendedName>
        <fullName evidence="6">SAM domain-containing protein</fullName>
    </recommendedName>
</protein>
<reference evidence="8" key="1">
    <citation type="journal article" date="2015" name="PLoS Genet.">
        <title>Genome Sequence and Transcriptome Analyses of Chrysochromulina tobin: Metabolic Tools for Enhanced Algal Fitness in the Prominent Order Prymnesiales (Haptophyceae).</title>
        <authorList>
            <person name="Hovde B.T."/>
            <person name="Deodato C.R."/>
            <person name="Hunsperger H.M."/>
            <person name="Ryken S.A."/>
            <person name="Yost W."/>
            <person name="Jha R.K."/>
            <person name="Patterson J."/>
            <person name="Monnat R.J. Jr."/>
            <person name="Barlow S.B."/>
            <person name="Starkenburg S.R."/>
            <person name="Cattolico R.A."/>
        </authorList>
    </citation>
    <scope>NUCLEOTIDE SEQUENCE</scope>
    <source>
        <strain evidence="8">CCMP291</strain>
    </source>
</reference>
<evidence type="ECO:0000256" key="3">
    <source>
        <dbReference type="ARBA" id="ARBA00022737"/>
    </source>
</evidence>
<dbReference type="SUPFAM" id="SSF47769">
    <property type="entry name" value="SAM/Pointed domain"/>
    <property type="match status" value="2"/>
</dbReference>
<keyword evidence="2" id="KW-0963">Cytoplasm</keyword>
<evidence type="ECO:0000313" key="8">
    <source>
        <dbReference type="Proteomes" id="UP000037460"/>
    </source>
</evidence>
<dbReference type="OrthoDB" id="6133291at2759"/>
<evidence type="ECO:0000256" key="1">
    <source>
        <dbReference type="ARBA" id="ARBA00004496"/>
    </source>
</evidence>
<feature type="chain" id="PRO_5005601788" description="SAM domain-containing protein" evidence="5">
    <location>
        <begin position="20"/>
        <end position="205"/>
    </location>
</feature>
<dbReference type="SMART" id="SM00454">
    <property type="entry name" value="SAM"/>
    <property type="match status" value="2"/>
</dbReference>
<comment type="caution">
    <text evidence="7">The sequence shown here is derived from an EMBL/GenBank/DDBJ whole genome shotgun (WGS) entry which is preliminary data.</text>
</comment>
<dbReference type="GO" id="GO:0034128">
    <property type="term" value="P:negative regulation of MyD88-independent toll-like receptor signaling pathway"/>
    <property type="evidence" value="ECO:0007669"/>
    <property type="project" value="InterPro"/>
</dbReference>
<dbReference type="Pfam" id="PF00536">
    <property type="entry name" value="SAM_1"/>
    <property type="match status" value="2"/>
</dbReference>
<evidence type="ECO:0000259" key="6">
    <source>
        <dbReference type="PROSITE" id="PS50105"/>
    </source>
</evidence>
<dbReference type="PANTHER" id="PTHR22998">
    <property type="entry name" value="SARM1"/>
    <property type="match status" value="1"/>
</dbReference>
<dbReference type="GO" id="GO:0003953">
    <property type="term" value="F:NAD+ nucleosidase activity"/>
    <property type="evidence" value="ECO:0007669"/>
    <property type="project" value="InterPro"/>
</dbReference>
<keyword evidence="5" id="KW-0732">Signal</keyword>
<evidence type="ECO:0000256" key="2">
    <source>
        <dbReference type="ARBA" id="ARBA00022490"/>
    </source>
</evidence>
<dbReference type="GO" id="GO:0005737">
    <property type="term" value="C:cytoplasm"/>
    <property type="evidence" value="ECO:0007669"/>
    <property type="project" value="UniProtKB-SubCell"/>
</dbReference>
<gene>
    <name evidence="7" type="ORF">Ctob_004148</name>
</gene>
<name>A0A0M0JET1_9EUKA</name>
<feature type="domain" description="SAM" evidence="6">
    <location>
        <begin position="123"/>
        <end position="182"/>
    </location>
</feature>
<dbReference type="PROSITE" id="PS50105">
    <property type="entry name" value="SAM_DOMAIN"/>
    <property type="match status" value="2"/>
</dbReference>
<sequence>MFALVAVAIAGALQRGVPTYDTYPPRSLEPVSDPRQWEVVDVQAWVESIGFHEYRNAFESAKIDGTRLLALNADKLSSELMLSASEHIALIAMEIAELRERRGLMSTSELKAHHAMHPPPSGWDVGAVAAWLEDAGLEAFAPAFEAAEVDGATLLRLSPRDLETLVSGTSNTMEQNEAAAELLDALIRHLRWRGSGTQELQKQEL</sequence>
<dbReference type="InterPro" id="IPR013761">
    <property type="entry name" value="SAM/pointed_sf"/>
</dbReference>
<evidence type="ECO:0000256" key="4">
    <source>
        <dbReference type="ARBA" id="ARBA00022801"/>
    </source>
</evidence>
<keyword evidence="4" id="KW-0378">Hydrolase</keyword>
<dbReference type="Proteomes" id="UP000037460">
    <property type="component" value="Unassembled WGS sequence"/>
</dbReference>
<dbReference type="PANTHER" id="PTHR22998:SF1">
    <property type="entry name" value="NAD(+) HYDROLASE SARM1"/>
    <property type="match status" value="1"/>
</dbReference>
<dbReference type="GO" id="GO:0035591">
    <property type="term" value="F:signaling adaptor activity"/>
    <property type="evidence" value="ECO:0007669"/>
    <property type="project" value="InterPro"/>
</dbReference>
<evidence type="ECO:0000256" key="5">
    <source>
        <dbReference type="SAM" id="SignalP"/>
    </source>
</evidence>
<feature type="domain" description="SAM" evidence="6">
    <location>
        <begin position="37"/>
        <end position="101"/>
    </location>
</feature>
<keyword evidence="8" id="KW-1185">Reference proteome</keyword>
<accession>A0A0M0JET1</accession>